<dbReference type="Pfam" id="PF01381">
    <property type="entry name" value="HTH_3"/>
    <property type="match status" value="1"/>
</dbReference>
<dbReference type="SUPFAM" id="SSF47413">
    <property type="entry name" value="lambda repressor-like DNA-binding domains"/>
    <property type="match status" value="1"/>
</dbReference>
<gene>
    <name evidence="2" type="ORF">WAK64_00885</name>
</gene>
<sequence length="74" mass="8597">MFGLGKKRSTFGRWLDKKGLTQDEVAKCSKVGRTTISNMCNDEDYSPRIATWVKVQRALERKGYTVDRNDFFNM</sequence>
<organism evidence="2 3">
    <name type="scientific">Bacillus spongiae</name>
    <dbReference type="NCBI Taxonomy" id="2683610"/>
    <lineage>
        <taxon>Bacteria</taxon>
        <taxon>Bacillati</taxon>
        <taxon>Bacillota</taxon>
        <taxon>Bacilli</taxon>
        <taxon>Bacillales</taxon>
        <taxon>Bacillaceae</taxon>
        <taxon>Bacillus</taxon>
    </lineage>
</organism>
<feature type="domain" description="HTH cro/C1-type" evidence="1">
    <location>
        <begin position="10"/>
        <end position="66"/>
    </location>
</feature>
<dbReference type="Gene3D" id="1.10.260.40">
    <property type="entry name" value="lambda repressor-like DNA-binding domains"/>
    <property type="match status" value="1"/>
</dbReference>
<evidence type="ECO:0000313" key="3">
    <source>
        <dbReference type="Proteomes" id="UP001312865"/>
    </source>
</evidence>
<proteinExistence type="predicted"/>
<dbReference type="Proteomes" id="UP001312865">
    <property type="component" value="Unassembled WGS sequence"/>
</dbReference>
<name>A0ABU8H8K2_9BACI</name>
<evidence type="ECO:0000313" key="2">
    <source>
        <dbReference type="EMBL" id="MEI5905619.1"/>
    </source>
</evidence>
<keyword evidence="3" id="KW-1185">Reference proteome</keyword>
<reference evidence="2 3" key="1">
    <citation type="journal article" date="2018" name="J. Microbiol.">
        <title>Bacillus spongiae sp. nov., isolated from sponge of Jeju Island.</title>
        <authorList>
            <person name="Lee G.E."/>
            <person name="Im W.T."/>
            <person name="Park J.S."/>
        </authorList>
    </citation>
    <scope>NUCLEOTIDE SEQUENCE [LARGE SCALE GENOMIC DNA]</scope>
    <source>
        <strain evidence="2 3">135PIL107-10</strain>
    </source>
</reference>
<evidence type="ECO:0000259" key="1">
    <source>
        <dbReference type="SMART" id="SM00530"/>
    </source>
</evidence>
<accession>A0ABU8H8K2</accession>
<protein>
    <submittedName>
        <fullName evidence="2">Helix-turn-helix transcriptional regulator</fullName>
    </submittedName>
</protein>
<dbReference type="SMART" id="SM00530">
    <property type="entry name" value="HTH_XRE"/>
    <property type="match status" value="1"/>
</dbReference>
<comment type="caution">
    <text evidence="2">The sequence shown here is derived from an EMBL/GenBank/DDBJ whole genome shotgun (WGS) entry which is preliminary data.</text>
</comment>
<dbReference type="EMBL" id="JBBAXC010000001">
    <property type="protein sequence ID" value="MEI5905619.1"/>
    <property type="molecule type" value="Genomic_DNA"/>
</dbReference>
<dbReference type="CDD" id="cd00093">
    <property type="entry name" value="HTH_XRE"/>
    <property type="match status" value="1"/>
</dbReference>
<dbReference type="InterPro" id="IPR001387">
    <property type="entry name" value="Cro/C1-type_HTH"/>
</dbReference>
<dbReference type="InterPro" id="IPR010982">
    <property type="entry name" value="Lambda_DNA-bd_dom_sf"/>
</dbReference>
<dbReference type="RefSeq" id="WP_336585035.1">
    <property type="nucleotide sequence ID" value="NZ_JBBAXC010000001.1"/>
</dbReference>